<evidence type="ECO:0000313" key="2">
    <source>
        <dbReference type="EMBL" id="TID21896.1"/>
    </source>
</evidence>
<name>A0A4T0WYV4_9ASCO</name>
<evidence type="ECO:0000313" key="3">
    <source>
        <dbReference type="Proteomes" id="UP000307173"/>
    </source>
</evidence>
<feature type="transmembrane region" description="Helical" evidence="1">
    <location>
        <begin position="95"/>
        <end position="111"/>
    </location>
</feature>
<protein>
    <submittedName>
        <fullName evidence="2">Uncharacterized protein</fullName>
    </submittedName>
</protein>
<dbReference type="Proteomes" id="UP000307173">
    <property type="component" value="Unassembled WGS sequence"/>
</dbReference>
<keyword evidence="1" id="KW-0812">Transmembrane</keyword>
<feature type="transmembrane region" description="Helical" evidence="1">
    <location>
        <begin position="21"/>
        <end position="41"/>
    </location>
</feature>
<evidence type="ECO:0000256" key="1">
    <source>
        <dbReference type="SAM" id="Phobius"/>
    </source>
</evidence>
<keyword evidence="1" id="KW-0472">Membrane</keyword>
<sequence>MYSGTFKKQNITREGSEYRRAKVILGVSLMGCFAQCFRLFARSTTIKDSHNRLTYQNAEDTLLDQIEGILSLFDNAVALQALFPNNRSLKALRNILKHTSSIYIFLLLMYIKRAFVKVRKLNKYIRIVKTEIILGIKTADKVLERLYREKAKSVIDMVGYISDLILNISLLFPRLKVGRFLIKILGAISWVATIARFLDEDDEVVEQIEKRYEST</sequence>
<keyword evidence="1" id="KW-1133">Transmembrane helix</keyword>
<gene>
    <name evidence="2" type="ORF">CANINC_003380</name>
</gene>
<keyword evidence="3" id="KW-1185">Reference proteome</keyword>
<proteinExistence type="predicted"/>
<dbReference type="AlphaFoldDB" id="A0A4T0WYV4"/>
<dbReference type="EMBL" id="SELW01000551">
    <property type="protein sequence ID" value="TID21896.1"/>
    <property type="molecule type" value="Genomic_DNA"/>
</dbReference>
<reference evidence="2 3" key="1">
    <citation type="journal article" date="2019" name="Front. Genet.">
        <title>Whole-Genome Sequencing of the Opportunistic Yeast Pathogen Candida inconspicua Uncovers Its Hybrid Origin.</title>
        <authorList>
            <person name="Mixao V."/>
            <person name="Hansen A.P."/>
            <person name="Saus E."/>
            <person name="Boekhout T."/>
            <person name="Lass-Florl C."/>
            <person name="Gabaldon T."/>
        </authorList>
    </citation>
    <scope>NUCLEOTIDE SEQUENCE [LARGE SCALE GENOMIC DNA]</scope>
    <source>
        <strain evidence="2 3">CBS 180</strain>
    </source>
</reference>
<organism evidence="2 3">
    <name type="scientific">Pichia inconspicua</name>
    <dbReference type="NCBI Taxonomy" id="52247"/>
    <lineage>
        <taxon>Eukaryota</taxon>
        <taxon>Fungi</taxon>
        <taxon>Dikarya</taxon>
        <taxon>Ascomycota</taxon>
        <taxon>Saccharomycotina</taxon>
        <taxon>Pichiomycetes</taxon>
        <taxon>Pichiales</taxon>
        <taxon>Pichiaceae</taxon>
        <taxon>Pichia</taxon>
    </lineage>
</organism>
<accession>A0A4T0WYV4</accession>
<dbReference type="OrthoDB" id="3993572at2759"/>
<comment type="caution">
    <text evidence="2">The sequence shown here is derived from an EMBL/GenBank/DDBJ whole genome shotgun (WGS) entry which is preliminary data.</text>
</comment>